<name>A0A098E9S5_9ZZZZ</name>
<proteinExistence type="predicted"/>
<dbReference type="EMBL" id="CCXY01000189">
    <property type="protein sequence ID" value="CEG12763.1"/>
    <property type="molecule type" value="Genomic_DNA"/>
</dbReference>
<protein>
    <submittedName>
        <fullName evidence="2">Uncharacterized protein</fullName>
    </submittedName>
</protein>
<dbReference type="AlphaFoldDB" id="A0A098E9S5"/>
<evidence type="ECO:0000313" key="1">
    <source>
        <dbReference type="EMBL" id="CEG12664.1"/>
    </source>
</evidence>
<reference evidence="2" key="1">
    <citation type="submission" date="2014-09" db="EMBL/GenBank/DDBJ databases">
        <authorList>
            <person name="Probst J Alexander"/>
        </authorList>
    </citation>
    <scope>NUCLEOTIDE SEQUENCE</scope>
</reference>
<organism evidence="2">
    <name type="scientific">groundwater metagenome</name>
    <dbReference type="NCBI Taxonomy" id="717931"/>
    <lineage>
        <taxon>unclassified sequences</taxon>
        <taxon>metagenomes</taxon>
        <taxon>ecological metagenomes</taxon>
    </lineage>
</organism>
<evidence type="ECO:0000313" key="3">
    <source>
        <dbReference type="EMBL" id="CEG14037.1"/>
    </source>
</evidence>
<accession>A0A098E9S5</accession>
<dbReference type="EMBL" id="CCXY01000180">
    <property type="protein sequence ID" value="CEG12664.1"/>
    <property type="molecule type" value="Genomic_DNA"/>
</dbReference>
<sequence length="133" mass="15406">MSVVEFRASKIEGGRIVDFEKFKDEISLGYDFKPLGVTHEMSEKFGDYLRVKFEFNVKYSPDVGNLKIEGSVAYKIEDEKKDFAEDKGEIKLSKETYQRVSNTIMKMSLIELFGIARSLYLPVPFDLPRINFK</sequence>
<evidence type="ECO:0000313" key="2">
    <source>
        <dbReference type="EMBL" id="CEG12763.1"/>
    </source>
</evidence>
<dbReference type="EMBL" id="CCXY01000462">
    <property type="protein sequence ID" value="CEG14037.1"/>
    <property type="molecule type" value="Genomic_DNA"/>
</dbReference>
<gene>
    <name evidence="1" type="ORF">MSIBF_A2600001</name>
    <name evidence="2" type="ORF">MSIBF_A2690005</name>
    <name evidence="3" type="ORF">MSIBF_A940003</name>
</gene>